<dbReference type="GO" id="GO:0016301">
    <property type="term" value="F:kinase activity"/>
    <property type="evidence" value="ECO:0007669"/>
    <property type="project" value="InterPro"/>
</dbReference>
<dbReference type="GO" id="GO:0050242">
    <property type="term" value="F:pyruvate, phosphate dikinase activity"/>
    <property type="evidence" value="ECO:0007669"/>
    <property type="project" value="InterPro"/>
</dbReference>
<protein>
    <recommendedName>
        <fullName evidence="1">Pyruvate phosphate dikinase AMP/ATP-binding domain-containing protein</fullName>
    </recommendedName>
</protein>
<dbReference type="GO" id="GO:0005524">
    <property type="term" value="F:ATP binding"/>
    <property type="evidence" value="ECO:0007669"/>
    <property type="project" value="InterPro"/>
</dbReference>
<dbReference type="InterPro" id="IPR013815">
    <property type="entry name" value="ATP_grasp_subdomain_1"/>
</dbReference>
<sequence>MKRIYTFGNRQAEGSKDQKELLGGKGANLAEMVNIGLPVPPGFTITTSACQEYYDNAKALPAGLMEEVEFAIQYVEGILGKTFGGENPLLFSVRSGAAFSMPGMMDTVLNLGLNDRTVEALAKKAKNEWFAYDS</sequence>
<dbReference type="Pfam" id="PF01326">
    <property type="entry name" value="PPDK_N"/>
    <property type="match status" value="1"/>
</dbReference>
<dbReference type="PANTHER" id="PTHR22931:SF9">
    <property type="entry name" value="PYRUVATE, PHOSPHATE DIKINASE 1, CHLOROPLASTIC"/>
    <property type="match status" value="1"/>
</dbReference>
<feature type="non-terminal residue" evidence="2">
    <location>
        <position position="134"/>
    </location>
</feature>
<dbReference type="PANTHER" id="PTHR22931">
    <property type="entry name" value="PHOSPHOENOLPYRUVATE DIKINASE-RELATED"/>
    <property type="match status" value="1"/>
</dbReference>
<gene>
    <name evidence="2" type="ORF">METZ01_LOCUS16626</name>
</gene>
<dbReference type="SUPFAM" id="SSF56059">
    <property type="entry name" value="Glutathione synthetase ATP-binding domain-like"/>
    <property type="match status" value="1"/>
</dbReference>
<organism evidence="2">
    <name type="scientific">marine metagenome</name>
    <dbReference type="NCBI Taxonomy" id="408172"/>
    <lineage>
        <taxon>unclassified sequences</taxon>
        <taxon>metagenomes</taxon>
        <taxon>ecological metagenomes</taxon>
    </lineage>
</organism>
<dbReference type="Gene3D" id="3.30.1490.20">
    <property type="entry name" value="ATP-grasp fold, A domain"/>
    <property type="match status" value="1"/>
</dbReference>
<dbReference type="InterPro" id="IPR010121">
    <property type="entry name" value="Pyruvate_phosphate_dikinase"/>
</dbReference>
<name>A0A381P9X6_9ZZZZ</name>
<evidence type="ECO:0000259" key="1">
    <source>
        <dbReference type="Pfam" id="PF01326"/>
    </source>
</evidence>
<reference evidence="2" key="1">
    <citation type="submission" date="2018-05" db="EMBL/GenBank/DDBJ databases">
        <authorList>
            <person name="Lanie J.A."/>
            <person name="Ng W.-L."/>
            <person name="Kazmierczak K.M."/>
            <person name="Andrzejewski T.M."/>
            <person name="Davidsen T.M."/>
            <person name="Wayne K.J."/>
            <person name="Tettelin H."/>
            <person name="Glass J.I."/>
            <person name="Rusch D."/>
            <person name="Podicherti R."/>
            <person name="Tsui H.-C.T."/>
            <person name="Winkler M.E."/>
        </authorList>
    </citation>
    <scope>NUCLEOTIDE SEQUENCE</scope>
</reference>
<accession>A0A381P9X6</accession>
<dbReference type="AlphaFoldDB" id="A0A381P9X6"/>
<evidence type="ECO:0000313" key="2">
    <source>
        <dbReference type="EMBL" id="SUZ63772.1"/>
    </source>
</evidence>
<feature type="domain" description="Pyruvate phosphate dikinase AMP/ATP-binding" evidence="1">
    <location>
        <begin position="20"/>
        <end position="57"/>
    </location>
</feature>
<dbReference type="InterPro" id="IPR002192">
    <property type="entry name" value="PPDK_AMP/ATP-bd"/>
</dbReference>
<proteinExistence type="predicted"/>
<dbReference type="EMBL" id="UINC01000925">
    <property type="protein sequence ID" value="SUZ63772.1"/>
    <property type="molecule type" value="Genomic_DNA"/>
</dbReference>